<evidence type="ECO:0000313" key="16">
    <source>
        <dbReference type="Proteomes" id="UP000179627"/>
    </source>
</evidence>
<comment type="catalytic activity">
    <reaction evidence="1">
        <text>ATP + protein L-histidine = ADP + protein N-phospho-L-histidine.</text>
        <dbReference type="EC" id="2.7.13.3"/>
    </reaction>
</comment>
<name>A0A1S1QRI0_9ACTN</name>
<dbReference type="SUPFAM" id="SSF158472">
    <property type="entry name" value="HAMP domain-like"/>
    <property type="match status" value="1"/>
</dbReference>
<evidence type="ECO:0000256" key="4">
    <source>
        <dbReference type="ARBA" id="ARBA00022553"/>
    </source>
</evidence>
<dbReference type="PROSITE" id="PS50885">
    <property type="entry name" value="HAMP"/>
    <property type="match status" value="1"/>
</dbReference>
<dbReference type="CDD" id="cd00075">
    <property type="entry name" value="HATPase"/>
    <property type="match status" value="1"/>
</dbReference>
<keyword evidence="16" id="KW-1185">Reference proteome</keyword>
<dbReference type="InterPro" id="IPR005467">
    <property type="entry name" value="His_kinase_dom"/>
</dbReference>
<keyword evidence="10 12" id="KW-0472">Membrane</keyword>
<dbReference type="InterPro" id="IPR004358">
    <property type="entry name" value="Sig_transdc_His_kin-like_C"/>
</dbReference>
<dbReference type="InterPro" id="IPR050428">
    <property type="entry name" value="TCS_sensor_his_kinase"/>
</dbReference>
<feature type="domain" description="HAMP" evidence="14">
    <location>
        <begin position="190"/>
        <end position="243"/>
    </location>
</feature>
<evidence type="ECO:0000256" key="11">
    <source>
        <dbReference type="SAM" id="MobiDB-lite"/>
    </source>
</evidence>
<proteinExistence type="predicted"/>
<dbReference type="EC" id="2.7.13.3" evidence="3"/>
<evidence type="ECO:0000256" key="8">
    <source>
        <dbReference type="ARBA" id="ARBA00022989"/>
    </source>
</evidence>
<dbReference type="CDD" id="cd00082">
    <property type="entry name" value="HisKA"/>
    <property type="match status" value="1"/>
</dbReference>
<dbReference type="RefSeq" id="WP_071085882.1">
    <property type="nucleotide sequence ID" value="NZ_MBLM01000124.1"/>
</dbReference>
<dbReference type="AlphaFoldDB" id="A0A1S1QRI0"/>
<dbReference type="PANTHER" id="PTHR45436">
    <property type="entry name" value="SENSOR HISTIDINE KINASE YKOH"/>
    <property type="match status" value="1"/>
</dbReference>
<dbReference type="SUPFAM" id="SSF47384">
    <property type="entry name" value="Homodimeric domain of signal transducing histidine kinase"/>
    <property type="match status" value="1"/>
</dbReference>
<reference evidence="16" key="1">
    <citation type="submission" date="2016-07" db="EMBL/GenBank/DDBJ databases">
        <title>Sequence Frankia sp. strain CcI1.17.</title>
        <authorList>
            <person name="Ghodhbane-Gtari F."/>
            <person name="Swanson E."/>
            <person name="Gueddou A."/>
            <person name="Morris K."/>
            <person name="Hezbri K."/>
            <person name="Ktari A."/>
            <person name="Nouioui I."/>
            <person name="Abebe-Akele F."/>
            <person name="Simpson S."/>
            <person name="Thomas K."/>
            <person name="Gtari M."/>
            <person name="Tisa L.S."/>
            <person name="Hurst S."/>
        </authorList>
    </citation>
    <scope>NUCLEOTIDE SEQUENCE [LARGE SCALE GENOMIC DNA]</scope>
    <source>
        <strain evidence="16">Cc1.17</strain>
    </source>
</reference>
<evidence type="ECO:0000256" key="3">
    <source>
        <dbReference type="ARBA" id="ARBA00012438"/>
    </source>
</evidence>
<dbReference type="PANTHER" id="PTHR45436:SF5">
    <property type="entry name" value="SENSOR HISTIDINE KINASE TRCS"/>
    <property type="match status" value="1"/>
</dbReference>
<evidence type="ECO:0000259" key="13">
    <source>
        <dbReference type="PROSITE" id="PS50109"/>
    </source>
</evidence>
<evidence type="ECO:0000256" key="9">
    <source>
        <dbReference type="ARBA" id="ARBA00023012"/>
    </source>
</evidence>
<comment type="caution">
    <text evidence="15">The sequence shown here is derived from an EMBL/GenBank/DDBJ whole genome shotgun (WGS) entry which is preliminary data.</text>
</comment>
<dbReference type="Gene3D" id="6.10.340.10">
    <property type="match status" value="1"/>
</dbReference>
<evidence type="ECO:0000256" key="6">
    <source>
        <dbReference type="ARBA" id="ARBA00022692"/>
    </source>
</evidence>
<keyword evidence="6 12" id="KW-0812">Transmembrane</keyword>
<protein>
    <recommendedName>
        <fullName evidence="3">histidine kinase</fullName>
        <ecNumber evidence="3">2.7.13.3</ecNumber>
    </recommendedName>
</protein>
<dbReference type="Gene3D" id="3.30.565.10">
    <property type="entry name" value="Histidine kinase-like ATPase, C-terminal domain"/>
    <property type="match status" value="1"/>
</dbReference>
<evidence type="ECO:0000256" key="12">
    <source>
        <dbReference type="SAM" id="Phobius"/>
    </source>
</evidence>
<evidence type="ECO:0000256" key="5">
    <source>
        <dbReference type="ARBA" id="ARBA00022679"/>
    </source>
</evidence>
<dbReference type="Gene3D" id="1.10.287.130">
    <property type="match status" value="1"/>
</dbReference>
<feature type="region of interest" description="Disordered" evidence="11">
    <location>
        <begin position="383"/>
        <end position="410"/>
    </location>
</feature>
<dbReference type="Pfam" id="PF02518">
    <property type="entry name" value="HATPase_c"/>
    <property type="match status" value="1"/>
</dbReference>
<evidence type="ECO:0000313" key="15">
    <source>
        <dbReference type="EMBL" id="OHV34994.1"/>
    </source>
</evidence>
<feature type="transmembrane region" description="Helical" evidence="12">
    <location>
        <begin position="7"/>
        <end position="30"/>
    </location>
</feature>
<keyword evidence="4" id="KW-0597">Phosphoprotein</keyword>
<dbReference type="SMART" id="SM00387">
    <property type="entry name" value="HATPase_c"/>
    <property type="match status" value="1"/>
</dbReference>
<dbReference type="SUPFAM" id="SSF55874">
    <property type="entry name" value="ATPase domain of HSP90 chaperone/DNA topoisomerase II/histidine kinase"/>
    <property type="match status" value="1"/>
</dbReference>
<comment type="subcellular location">
    <subcellularLocation>
        <location evidence="2">Cell membrane</location>
    </subcellularLocation>
</comment>
<dbReference type="SMART" id="SM00304">
    <property type="entry name" value="HAMP"/>
    <property type="match status" value="1"/>
</dbReference>
<sequence length="495" mass="52402">MPLRIRLAAVFALGTLFVLAGLGVLFYVLLRTSLQSSLDEGLSARAEALRTRLTGTSPPFGRELASASPFTQLIGADGRVLAASPPTLTDPLADSTVLTTARTGETFGTGSLRTAEDDDDDDEEEEESDEEQVRLVAEPVSLASGQQAVLVVASPTDITDLAEDRIRDVMVLAGTPMVLLSALAAWVLSGSALRPVERMRRQAAAMEAADIGGRLEIPRTRDEIAALATTMNGLLDRLQAARARDRAFVADAGHELRTPLTNLKAELELALRPGRSHGDLTEAVSAAAFETERLIRLAEALLALARFDADPLQLANRETVSVRDVLDRAVRAATPAAQAREARLRLHTDGPLLVDVDPDRVRQAVDNLLSNAIRHAPPATCIDVDAGVTPDPPATADGPERGDGSAARQEGRATVRITIRDRGPGFPADFLPRAFERFTRADTARSRAQGGTGLGLAIVAAVATAHGGRANAANHPEGGAVVSLLLRVHHPGEET</sequence>
<dbReference type="Pfam" id="PF00512">
    <property type="entry name" value="HisKA"/>
    <property type="match status" value="1"/>
</dbReference>
<dbReference type="EMBL" id="MBLM01000124">
    <property type="protein sequence ID" value="OHV34994.1"/>
    <property type="molecule type" value="Genomic_DNA"/>
</dbReference>
<keyword evidence="8 12" id="KW-1133">Transmembrane helix</keyword>
<dbReference type="InterPro" id="IPR036890">
    <property type="entry name" value="HATPase_C_sf"/>
</dbReference>
<evidence type="ECO:0000256" key="7">
    <source>
        <dbReference type="ARBA" id="ARBA00022777"/>
    </source>
</evidence>
<feature type="region of interest" description="Disordered" evidence="11">
    <location>
        <begin position="105"/>
        <end position="130"/>
    </location>
</feature>
<gene>
    <name evidence="15" type="ORF">CC117_20370</name>
</gene>
<dbReference type="InterPro" id="IPR003594">
    <property type="entry name" value="HATPase_dom"/>
</dbReference>
<dbReference type="PROSITE" id="PS50109">
    <property type="entry name" value="HIS_KIN"/>
    <property type="match status" value="1"/>
</dbReference>
<evidence type="ECO:0000259" key="14">
    <source>
        <dbReference type="PROSITE" id="PS50885"/>
    </source>
</evidence>
<dbReference type="GO" id="GO:0005886">
    <property type="term" value="C:plasma membrane"/>
    <property type="evidence" value="ECO:0007669"/>
    <property type="project" value="UniProtKB-SubCell"/>
</dbReference>
<accession>A0A1S1QRI0</accession>
<evidence type="ECO:0000256" key="10">
    <source>
        <dbReference type="ARBA" id="ARBA00023136"/>
    </source>
</evidence>
<dbReference type="InterPro" id="IPR003661">
    <property type="entry name" value="HisK_dim/P_dom"/>
</dbReference>
<dbReference type="SMART" id="SM00388">
    <property type="entry name" value="HisKA"/>
    <property type="match status" value="1"/>
</dbReference>
<evidence type="ECO:0000256" key="2">
    <source>
        <dbReference type="ARBA" id="ARBA00004236"/>
    </source>
</evidence>
<keyword evidence="9" id="KW-0902">Two-component regulatory system</keyword>
<dbReference type="OrthoDB" id="9786919at2"/>
<organism evidence="15 16">
    <name type="scientific">Parafrankia colletiae</name>
    <dbReference type="NCBI Taxonomy" id="573497"/>
    <lineage>
        <taxon>Bacteria</taxon>
        <taxon>Bacillati</taxon>
        <taxon>Actinomycetota</taxon>
        <taxon>Actinomycetes</taxon>
        <taxon>Frankiales</taxon>
        <taxon>Frankiaceae</taxon>
        <taxon>Parafrankia</taxon>
    </lineage>
</organism>
<dbReference type="PRINTS" id="PR00344">
    <property type="entry name" value="BCTRLSENSOR"/>
</dbReference>
<dbReference type="Proteomes" id="UP000179627">
    <property type="component" value="Unassembled WGS sequence"/>
</dbReference>
<dbReference type="InterPro" id="IPR036097">
    <property type="entry name" value="HisK_dim/P_sf"/>
</dbReference>
<dbReference type="InterPro" id="IPR003660">
    <property type="entry name" value="HAMP_dom"/>
</dbReference>
<dbReference type="GO" id="GO:0000155">
    <property type="term" value="F:phosphorelay sensor kinase activity"/>
    <property type="evidence" value="ECO:0007669"/>
    <property type="project" value="InterPro"/>
</dbReference>
<dbReference type="Pfam" id="PF00672">
    <property type="entry name" value="HAMP"/>
    <property type="match status" value="1"/>
</dbReference>
<feature type="compositionally biased region" description="Acidic residues" evidence="11">
    <location>
        <begin position="116"/>
        <end position="130"/>
    </location>
</feature>
<dbReference type="CDD" id="cd06225">
    <property type="entry name" value="HAMP"/>
    <property type="match status" value="1"/>
</dbReference>
<keyword evidence="5" id="KW-0808">Transferase</keyword>
<keyword evidence="7 15" id="KW-0418">Kinase</keyword>
<feature type="compositionally biased region" description="Basic and acidic residues" evidence="11">
    <location>
        <begin position="398"/>
        <end position="410"/>
    </location>
</feature>
<evidence type="ECO:0000256" key="1">
    <source>
        <dbReference type="ARBA" id="ARBA00000085"/>
    </source>
</evidence>
<feature type="domain" description="Histidine kinase" evidence="13">
    <location>
        <begin position="251"/>
        <end position="490"/>
    </location>
</feature>